<feature type="region of interest" description="Disordered" evidence="1">
    <location>
        <begin position="138"/>
        <end position="200"/>
    </location>
</feature>
<dbReference type="EMBL" id="CAIZ01000139">
    <property type="protein sequence ID" value="CCH70816.1"/>
    <property type="molecule type" value="Genomic_DNA"/>
</dbReference>
<evidence type="ECO:0000256" key="1">
    <source>
        <dbReference type="SAM" id="MobiDB-lite"/>
    </source>
</evidence>
<keyword evidence="3" id="KW-1185">Reference proteome</keyword>
<proteinExistence type="predicted"/>
<reference evidence="2 3" key="1">
    <citation type="journal article" date="2013" name="ISME J.">
        <title>A metabolic model for members of the genus Tetrasphaera involved in enhanced biological phosphorus removal.</title>
        <authorList>
            <person name="Kristiansen R."/>
            <person name="Nguyen H.T.T."/>
            <person name="Saunders A.M."/>
            <person name="Nielsen J.L."/>
            <person name="Wimmer R."/>
            <person name="Le V.Q."/>
            <person name="McIlroy S.J."/>
            <person name="Petrovski S."/>
            <person name="Seviour R.J."/>
            <person name="Calteau A."/>
            <person name="Nielsen K.L."/>
            <person name="Nielsen P.H."/>
        </authorList>
    </citation>
    <scope>NUCLEOTIDE SEQUENCE [LARGE SCALE GENOMIC DNA]</scope>
    <source>
        <strain evidence="2 3">Lp2</strain>
    </source>
</reference>
<name>N0E4K2_9MICO</name>
<evidence type="ECO:0008006" key="4">
    <source>
        <dbReference type="Google" id="ProtNLM"/>
    </source>
</evidence>
<dbReference type="Proteomes" id="UP000013167">
    <property type="component" value="Unassembled WGS sequence"/>
</dbReference>
<sequence>MSSNDPDQLRAEIERTRSDLSQNVNALGEAVTPGNIAKRQVDKVAGAAVGLKDKVMGTVDDATGSAADTASGVGDRVGEVKDQAARKARGNPMAAGLIALGAGWLLGSLLPASDKERELAAAAKEKAQPMVDEVKDVAQEAAENLKEPAQQAAESLKATAQDAVETVKAEGQQATETVKASAAESADSVKEHQQRPDTSL</sequence>
<dbReference type="Gene3D" id="1.20.120.20">
    <property type="entry name" value="Apolipoprotein"/>
    <property type="match status" value="1"/>
</dbReference>
<dbReference type="SUPFAM" id="SSF58113">
    <property type="entry name" value="Apolipoprotein A-I"/>
    <property type="match status" value="1"/>
</dbReference>
<evidence type="ECO:0000313" key="2">
    <source>
        <dbReference type="EMBL" id="CCH70816.1"/>
    </source>
</evidence>
<feature type="compositionally biased region" description="Basic and acidic residues" evidence="1">
    <location>
        <begin position="187"/>
        <end position="200"/>
    </location>
</feature>
<dbReference type="InterPro" id="IPR022062">
    <property type="entry name" value="DUF3618"/>
</dbReference>
<organism evidence="2 3">
    <name type="scientific">Phycicoccus elongatus Lp2</name>
    <dbReference type="NCBI Taxonomy" id="1193181"/>
    <lineage>
        <taxon>Bacteria</taxon>
        <taxon>Bacillati</taxon>
        <taxon>Actinomycetota</taxon>
        <taxon>Actinomycetes</taxon>
        <taxon>Micrococcales</taxon>
        <taxon>Intrasporangiaceae</taxon>
        <taxon>Phycicoccus</taxon>
    </lineage>
</organism>
<dbReference type="Pfam" id="PF12277">
    <property type="entry name" value="DUF3618"/>
    <property type="match status" value="1"/>
</dbReference>
<gene>
    <name evidence="2" type="ORF">BN10_680042</name>
</gene>
<evidence type="ECO:0000313" key="3">
    <source>
        <dbReference type="Proteomes" id="UP000013167"/>
    </source>
</evidence>
<comment type="caution">
    <text evidence="2">The sequence shown here is derived from an EMBL/GenBank/DDBJ whole genome shotgun (WGS) entry which is preliminary data.</text>
</comment>
<accession>N0E4K2</accession>
<dbReference type="STRING" id="1193181.BN10_680042"/>
<dbReference type="RefSeq" id="WP_010850659.1">
    <property type="nucleotide sequence ID" value="NZ_HF570956.1"/>
</dbReference>
<dbReference type="OrthoDB" id="3218417at2"/>
<dbReference type="HOGENOM" id="CLU_105743_0_0_11"/>
<dbReference type="AlphaFoldDB" id="N0E4K2"/>
<protein>
    <recommendedName>
        <fullName evidence="4">DUF3618 domain-containing protein</fullName>
    </recommendedName>
</protein>
<dbReference type="eggNOG" id="ENOG50322Q4">
    <property type="taxonomic scope" value="Bacteria"/>
</dbReference>